<keyword evidence="1" id="KW-0732">Signal</keyword>
<evidence type="ECO:0000256" key="1">
    <source>
        <dbReference type="SAM" id="SignalP"/>
    </source>
</evidence>
<evidence type="ECO:0000313" key="3">
    <source>
        <dbReference type="EMBL" id="GGY01080.1"/>
    </source>
</evidence>
<feature type="signal peptide" evidence="1">
    <location>
        <begin position="1"/>
        <end position="21"/>
    </location>
</feature>
<dbReference type="SUPFAM" id="SSF51182">
    <property type="entry name" value="RmlC-like cupins"/>
    <property type="match status" value="1"/>
</dbReference>
<dbReference type="CDD" id="cd06989">
    <property type="entry name" value="cupin_DRT102"/>
    <property type="match status" value="1"/>
</dbReference>
<dbReference type="Pfam" id="PF07883">
    <property type="entry name" value="Cupin_2"/>
    <property type="match status" value="1"/>
</dbReference>
<name>A0ABQ2Z284_9GAMM</name>
<keyword evidence="4" id="KW-1185">Reference proteome</keyword>
<dbReference type="InterPro" id="IPR013096">
    <property type="entry name" value="Cupin_2"/>
</dbReference>
<gene>
    <name evidence="3" type="ORF">GCM10007160_31220</name>
</gene>
<sequence length="146" mass="15733">MRQSLVSLMLVIAIFPNPAFSQAGAPTPIFPENAQWVSPPNLPGVQAAWLLGEEEEAGLYLLRVKLAARTKIPPHTHPDERSSTVMSGTLYVGFGETFDEANMVAVPAGAIYIAPANMPHYIWAKDGEALYQESGIGPSGTTILER</sequence>
<evidence type="ECO:0000313" key="4">
    <source>
        <dbReference type="Proteomes" id="UP000653056"/>
    </source>
</evidence>
<reference evidence="4" key="1">
    <citation type="journal article" date="2019" name="Int. J. Syst. Evol. Microbiol.">
        <title>The Global Catalogue of Microorganisms (GCM) 10K type strain sequencing project: providing services to taxonomists for standard genome sequencing and annotation.</title>
        <authorList>
            <consortium name="The Broad Institute Genomics Platform"/>
            <consortium name="The Broad Institute Genome Sequencing Center for Infectious Disease"/>
            <person name="Wu L."/>
            <person name="Ma J."/>
        </authorList>
    </citation>
    <scope>NUCLEOTIDE SEQUENCE [LARGE SCALE GENOMIC DNA]</scope>
    <source>
        <strain evidence="4">KCTC 22228</strain>
    </source>
</reference>
<feature type="domain" description="Cupin type-2" evidence="2">
    <location>
        <begin position="63"/>
        <end position="128"/>
    </location>
</feature>
<accession>A0ABQ2Z284</accession>
<comment type="caution">
    <text evidence="3">The sequence shown here is derived from an EMBL/GenBank/DDBJ whole genome shotgun (WGS) entry which is preliminary data.</text>
</comment>
<dbReference type="RefSeq" id="WP_229803640.1">
    <property type="nucleotide sequence ID" value="NZ_BMXS01000017.1"/>
</dbReference>
<proteinExistence type="predicted"/>
<dbReference type="InterPro" id="IPR014710">
    <property type="entry name" value="RmlC-like_jellyroll"/>
</dbReference>
<feature type="chain" id="PRO_5046494725" evidence="1">
    <location>
        <begin position="22"/>
        <end position="146"/>
    </location>
</feature>
<dbReference type="EMBL" id="BMXS01000017">
    <property type="protein sequence ID" value="GGY01080.1"/>
    <property type="molecule type" value="Genomic_DNA"/>
</dbReference>
<protein>
    <submittedName>
        <fullName evidence="3">Cupin</fullName>
    </submittedName>
</protein>
<dbReference type="Proteomes" id="UP000653056">
    <property type="component" value="Unassembled WGS sequence"/>
</dbReference>
<dbReference type="InterPro" id="IPR011051">
    <property type="entry name" value="RmlC_Cupin_sf"/>
</dbReference>
<dbReference type="Gene3D" id="2.60.120.10">
    <property type="entry name" value="Jelly Rolls"/>
    <property type="match status" value="1"/>
</dbReference>
<organism evidence="3 4">
    <name type="scientific">Litchfieldella qijiaojingensis</name>
    <dbReference type="NCBI Taxonomy" id="980347"/>
    <lineage>
        <taxon>Bacteria</taxon>
        <taxon>Pseudomonadati</taxon>
        <taxon>Pseudomonadota</taxon>
        <taxon>Gammaproteobacteria</taxon>
        <taxon>Oceanospirillales</taxon>
        <taxon>Halomonadaceae</taxon>
        <taxon>Litchfieldella</taxon>
    </lineage>
</organism>
<evidence type="ECO:0000259" key="2">
    <source>
        <dbReference type="Pfam" id="PF07883"/>
    </source>
</evidence>